<dbReference type="AlphaFoldDB" id="A0A6C0F6C4"/>
<proteinExistence type="predicted"/>
<organism evidence="1">
    <name type="scientific">viral metagenome</name>
    <dbReference type="NCBI Taxonomy" id="1070528"/>
    <lineage>
        <taxon>unclassified sequences</taxon>
        <taxon>metagenomes</taxon>
        <taxon>organismal metagenomes</taxon>
    </lineage>
</organism>
<name>A0A6C0F6C4_9ZZZZ</name>
<sequence>MQTNCTEDDWEVSHEINFNDEEDEEDWENSVWKTSPLKVAFNIKKNTWHGEVDEAIIPQSSTINFMQSEKDRLKILQQKLVEEADNELTEDLFHVGSPRLVRSMLTRPPNPIGVTLNTRDQYILFAEDCANQVKHGTSLHLYEFHKTLFSNLLEKMSNEHTKLLIKHLESTIFGNDVLPKKSILKKEIQIQKKRHHEVFGEAETEGDKYDHYAVRYDMT</sequence>
<dbReference type="EMBL" id="MN739030">
    <property type="protein sequence ID" value="QHT36109.1"/>
    <property type="molecule type" value="Genomic_DNA"/>
</dbReference>
<reference evidence="1" key="1">
    <citation type="journal article" date="2020" name="Nature">
        <title>Giant virus diversity and host interactions through global metagenomics.</title>
        <authorList>
            <person name="Schulz F."/>
            <person name="Roux S."/>
            <person name="Paez-Espino D."/>
            <person name="Jungbluth S."/>
            <person name="Walsh D.A."/>
            <person name="Denef V.J."/>
            <person name="McMahon K.D."/>
            <person name="Konstantinidis K.T."/>
            <person name="Eloe-Fadrosh E.A."/>
            <person name="Kyrpides N.C."/>
            <person name="Woyke T."/>
        </authorList>
    </citation>
    <scope>NUCLEOTIDE SEQUENCE</scope>
    <source>
        <strain evidence="1">GVMAG-M-3300009182-46</strain>
    </source>
</reference>
<evidence type="ECO:0000313" key="1">
    <source>
        <dbReference type="EMBL" id="QHT36109.1"/>
    </source>
</evidence>
<accession>A0A6C0F6C4</accession>
<protein>
    <submittedName>
        <fullName evidence="1">Uncharacterized protein</fullName>
    </submittedName>
</protein>